<organism evidence="4 5">
    <name type="scientific">Daucus carota subsp. sativus</name>
    <name type="common">Carrot</name>
    <dbReference type="NCBI Taxonomy" id="79200"/>
    <lineage>
        <taxon>Eukaryota</taxon>
        <taxon>Viridiplantae</taxon>
        <taxon>Streptophyta</taxon>
        <taxon>Embryophyta</taxon>
        <taxon>Tracheophyta</taxon>
        <taxon>Spermatophyta</taxon>
        <taxon>Magnoliopsida</taxon>
        <taxon>eudicotyledons</taxon>
        <taxon>Gunneridae</taxon>
        <taxon>Pentapetalae</taxon>
        <taxon>asterids</taxon>
        <taxon>campanulids</taxon>
        <taxon>Apiales</taxon>
        <taxon>Apiaceae</taxon>
        <taxon>Apioideae</taxon>
        <taxon>Scandiceae</taxon>
        <taxon>Daucinae</taxon>
        <taxon>Daucus</taxon>
        <taxon>Daucus sect. Daucus</taxon>
    </lineage>
</organism>
<feature type="compositionally biased region" description="Low complexity" evidence="2">
    <location>
        <begin position="1"/>
        <end position="11"/>
    </location>
</feature>
<evidence type="ECO:0000313" key="3">
    <source>
        <dbReference type="EMBL" id="WOH03281.1"/>
    </source>
</evidence>
<dbReference type="Gene3D" id="1.25.40.10">
    <property type="entry name" value="Tetratricopeptide repeat domain"/>
    <property type="match status" value="1"/>
</dbReference>
<dbReference type="InterPro" id="IPR011990">
    <property type="entry name" value="TPR-like_helical_dom_sf"/>
</dbReference>
<evidence type="ECO:0000256" key="2">
    <source>
        <dbReference type="SAM" id="MobiDB-lite"/>
    </source>
</evidence>
<evidence type="ECO:0000313" key="5">
    <source>
        <dbReference type="Proteomes" id="UP000077755"/>
    </source>
</evidence>
<reference evidence="4" key="2">
    <citation type="submission" date="2022-03" db="EMBL/GenBank/DDBJ databases">
        <title>Draft title - Genomic analysis of global carrot germplasm unveils the trajectory of domestication and the origin of high carotenoid orange carrot.</title>
        <authorList>
            <person name="Iorizzo M."/>
            <person name="Ellison S."/>
            <person name="Senalik D."/>
            <person name="Macko-Podgorni A."/>
            <person name="Grzebelus D."/>
            <person name="Bostan H."/>
            <person name="Rolling W."/>
            <person name="Curaba J."/>
            <person name="Simon P."/>
        </authorList>
    </citation>
    <scope>NUCLEOTIDE SEQUENCE</scope>
    <source>
        <tissue evidence="4">Leaf</tissue>
    </source>
</reference>
<dbReference type="InterPro" id="IPR019734">
    <property type="entry name" value="TPR_rpt"/>
</dbReference>
<keyword evidence="1" id="KW-0802">TPR repeat</keyword>
<gene>
    <name evidence="3" type="ORF">DCAR_0622677</name>
    <name evidence="4" type="ORF">DCAR_0622743</name>
</gene>
<name>A0AAF0XBM4_DAUCS</name>
<reference evidence="4" key="1">
    <citation type="journal article" date="2016" name="Nat. Genet.">
        <title>A high-quality carrot genome assembly provides new insights into carotenoid accumulation and asterid genome evolution.</title>
        <authorList>
            <person name="Iorizzo M."/>
            <person name="Ellison S."/>
            <person name="Senalik D."/>
            <person name="Zeng P."/>
            <person name="Satapoomin P."/>
            <person name="Huang J."/>
            <person name="Bowman M."/>
            <person name="Iovene M."/>
            <person name="Sanseverino W."/>
            <person name="Cavagnaro P."/>
            <person name="Yildiz M."/>
            <person name="Macko-Podgorni A."/>
            <person name="Moranska E."/>
            <person name="Grzebelus E."/>
            <person name="Grzebelus D."/>
            <person name="Ashrafi H."/>
            <person name="Zheng Z."/>
            <person name="Cheng S."/>
            <person name="Spooner D."/>
            <person name="Van Deynze A."/>
            <person name="Simon P."/>
        </authorList>
    </citation>
    <scope>NUCLEOTIDE SEQUENCE</scope>
    <source>
        <tissue evidence="4">Leaf</tissue>
    </source>
</reference>
<dbReference type="SMART" id="SM00028">
    <property type="entry name" value="TPR"/>
    <property type="match status" value="3"/>
</dbReference>
<dbReference type="Pfam" id="PF13432">
    <property type="entry name" value="TPR_16"/>
    <property type="match status" value="1"/>
</dbReference>
<sequence>MHFLRISSHPSIPSPHPKAVRASASETDPPPKPKEIRVCVNRICRRKGSMETLQVLTDLAPPDITIKSCGCLGKCGIGPNAVMLPGAVFVSHLGTPARAAALLSSTCGGELGSWRKSLEALALKKRAEGEMEVANFSQAEVLLSQAIEIQPQGGIHVLYKDRAIARIAIGNVSDAIEDVKEALTLAPKYPEAYLIQGDAFLAIEQFDGAEESYSKALELDPSIRRSKSFKDRIAKLQEKFIITQ</sequence>
<protein>
    <submittedName>
        <fullName evidence="4">Uncharacterized protein</fullName>
    </submittedName>
</protein>
<proteinExistence type="predicted"/>
<dbReference type="AlphaFoldDB" id="A0AAF0XBM4"/>
<feature type="repeat" description="TPR" evidence="1">
    <location>
        <begin position="190"/>
        <end position="223"/>
    </location>
</feature>
<dbReference type="InterPro" id="IPR036249">
    <property type="entry name" value="Thioredoxin-like_sf"/>
</dbReference>
<accession>A0AAF0XBM4</accession>
<evidence type="ECO:0000256" key="1">
    <source>
        <dbReference type="PROSITE-ProRule" id="PRU00339"/>
    </source>
</evidence>
<dbReference type="KEGG" id="dcr:135146719"/>
<dbReference type="Gene3D" id="3.40.30.10">
    <property type="entry name" value="Glutaredoxin"/>
    <property type="match status" value="1"/>
</dbReference>
<dbReference type="EMBL" id="CP093348">
    <property type="protein sequence ID" value="WOH03346.1"/>
    <property type="molecule type" value="Genomic_DNA"/>
</dbReference>
<keyword evidence="5" id="KW-1185">Reference proteome</keyword>
<dbReference type="EMBL" id="CP093348">
    <property type="protein sequence ID" value="WOH03281.1"/>
    <property type="molecule type" value="Genomic_DNA"/>
</dbReference>
<dbReference type="CDD" id="cd02980">
    <property type="entry name" value="TRX_Fd_family"/>
    <property type="match status" value="1"/>
</dbReference>
<dbReference type="PANTHER" id="PTHR47682:SF1">
    <property type="entry name" value="TETRATRICOPEPTIDE REPEAT (TPR)-CONTAINING PROTEIN"/>
    <property type="match status" value="1"/>
</dbReference>
<feature type="region of interest" description="Disordered" evidence="2">
    <location>
        <begin position="1"/>
        <end position="34"/>
    </location>
</feature>
<dbReference type="Proteomes" id="UP000077755">
    <property type="component" value="Chromosome 6"/>
</dbReference>
<evidence type="ECO:0000313" key="4">
    <source>
        <dbReference type="EMBL" id="WOH03346.1"/>
    </source>
</evidence>
<dbReference type="PANTHER" id="PTHR47682">
    <property type="entry name" value="TETRATRICOPEPTIDE REPEAT (TPR)-CONTAINING PROTEIN"/>
    <property type="match status" value="1"/>
</dbReference>
<dbReference type="SUPFAM" id="SSF48452">
    <property type="entry name" value="TPR-like"/>
    <property type="match status" value="1"/>
</dbReference>
<dbReference type="SUPFAM" id="SSF52833">
    <property type="entry name" value="Thioredoxin-like"/>
    <property type="match status" value="1"/>
</dbReference>
<dbReference type="PROSITE" id="PS50293">
    <property type="entry name" value="TPR_REGION"/>
    <property type="match status" value="1"/>
</dbReference>
<dbReference type="PROSITE" id="PS50005">
    <property type="entry name" value="TPR"/>
    <property type="match status" value="1"/>
</dbReference>